<dbReference type="GO" id="GO:0071555">
    <property type="term" value="P:cell wall organization"/>
    <property type="evidence" value="ECO:0007669"/>
    <property type="project" value="UniProtKB-UniRule"/>
</dbReference>
<evidence type="ECO:0000256" key="9">
    <source>
        <dbReference type="ARBA" id="ARBA00061532"/>
    </source>
</evidence>
<dbReference type="HAMAP" id="MF_02078">
    <property type="entry name" value="MurJ_MviN"/>
    <property type="match status" value="1"/>
</dbReference>
<comment type="function">
    <text evidence="8 10 11">Involved in peptidoglycan biosynthesis. Transports lipid-linked peptidoglycan precursors from the inner to the outer leaflet of the cytoplasmic membrane.</text>
</comment>
<dbReference type="EMBL" id="CP033004">
    <property type="protein sequence ID" value="QCI23331.1"/>
    <property type="molecule type" value="Genomic_DNA"/>
</dbReference>
<dbReference type="NCBIfam" id="TIGR01695">
    <property type="entry name" value="murJ_mviN"/>
    <property type="match status" value="1"/>
</dbReference>
<comment type="subcellular location">
    <subcellularLocation>
        <location evidence="10">Cell inner membrane</location>
        <topology evidence="10">Multi-pass membrane protein</topology>
    </subcellularLocation>
    <subcellularLocation>
        <location evidence="1">Cell membrane</location>
        <topology evidence="1">Multi-pass membrane protein</topology>
    </subcellularLocation>
</comment>
<dbReference type="PANTHER" id="PTHR47019:SF1">
    <property type="entry name" value="LIPID II FLIPPASE MURJ"/>
    <property type="match status" value="1"/>
</dbReference>
<keyword evidence="10" id="KW-0997">Cell inner membrane</keyword>
<feature type="transmembrane region" description="Helical" evidence="10">
    <location>
        <begin position="410"/>
        <end position="429"/>
    </location>
</feature>
<reference evidence="12 13" key="1">
    <citation type="submission" date="2018-10" db="EMBL/GenBank/DDBJ databases">
        <title>Comparative functional genomics of the obligate endosymbiont Buchnera aphidicola.</title>
        <authorList>
            <person name="Chong R.A."/>
        </authorList>
    </citation>
    <scope>NUCLEOTIDE SEQUENCE [LARGE SCALE GENOMIC DNA]</scope>
    <source>
        <strain evidence="12 13">Mrh</strain>
    </source>
</reference>
<dbReference type="GO" id="GO:0008360">
    <property type="term" value="P:regulation of cell shape"/>
    <property type="evidence" value="ECO:0007669"/>
    <property type="project" value="UniProtKB-UniRule"/>
</dbReference>
<feature type="transmembrane region" description="Helical" evidence="10">
    <location>
        <begin position="383"/>
        <end position="404"/>
    </location>
</feature>
<dbReference type="GO" id="GO:0005886">
    <property type="term" value="C:plasma membrane"/>
    <property type="evidence" value="ECO:0007669"/>
    <property type="project" value="UniProtKB-SubCell"/>
</dbReference>
<evidence type="ECO:0000256" key="8">
    <source>
        <dbReference type="ARBA" id="ARBA00060041"/>
    </source>
</evidence>
<evidence type="ECO:0000256" key="2">
    <source>
        <dbReference type="ARBA" id="ARBA00022475"/>
    </source>
</evidence>
<feature type="transmembrane region" description="Helical" evidence="10">
    <location>
        <begin position="352"/>
        <end position="371"/>
    </location>
</feature>
<dbReference type="PRINTS" id="PR01806">
    <property type="entry name" value="VIRFACTRMVIN"/>
</dbReference>
<keyword evidence="10 11" id="KW-0813">Transport</keyword>
<feature type="transmembrane region" description="Helical" evidence="10">
    <location>
        <begin position="236"/>
        <end position="259"/>
    </location>
</feature>
<evidence type="ECO:0000256" key="10">
    <source>
        <dbReference type="HAMAP-Rule" id="MF_02078"/>
    </source>
</evidence>
<feature type="transmembrane region" description="Helical" evidence="10">
    <location>
        <begin position="188"/>
        <end position="208"/>
    </location>
</feature>
<feature type="transmembrane region" description="Helical" evidence="10">
    <location>
        <begin position="83"/>
        <end position="105"/>
    </location>
</feature>
<comment type="similarity">
    <text evidence="9 10 11">Belongs to the MurJ/MviN family.</text>
</comment>
<feature type="transmembrane region" description="Helical" evidence="10">
    <location>
        <begin position="481"/>
        <end position="504"/>
    </location>
</feature>
<dbReference type="GO" id="GO:0015648">
    <property type="term" value="F:lipid-linked peptidoglycan transporter activity"/>
    <property type="evidence" value="ECO:0007669"/>
    <property type="project" value="UniProtKB-UniRule"/>
</dbReference>
<protein>
    <recommendedName>
        <fullName evidence="10">Probable lipid II flippase MurJ</fullName>
    </recommendedName>
</protein>
<gene>
    <name evidence="10 12" type="primary">murJ</name>
    <name evidence="12" type="ORF">D9V73_01580</name>
</gene>
<dbReference type="PIRSF" id="PIRSF002869">
    <property type="entry name" value="MviN"/>
    <property type="match status" value="1"/>
</dbReference>
<dbReference type="Proteomes" id="UP000298566">
    <property type="component" value="Chromosome"/>
</dbReference>
<organism evidence="12 13">
    <name type="scientific">Buchnera aphidicola subsp. Melaphis rhois</name>
    <dbReference type="NCBI Taxonomy" id="118103"/>
    <lineage>
        <taxon>Bacteria</taxon>
        <taxon>Pseudomonadati</taxon>
        <taxon>Pseudomonadota</taxon>
        <taxon>Gammaproteobacteria</taxon>
        <taxon>Enterobacterales</taxon>
        <taxon>Erwiniaceae</taxon>
        <taxon>Buchnera</taxon>
    </lineage>
</organism>
<feature type="transmembrane region" description="Helical" evidence="10">
    <location>
        <begin position="441"/>
        <end position="461"/>
    </location>
</feature>
<evidence type="ECO:0000256" key="7">
    <source>
        <dbReference type="ARBA" id="ARBA00023136"/>
    </source>
</evidence>
<keyword evidence="4 10" id="KW-0133">Cell shape</keyword>
<dbReference type="GO" id="GO:0034204">
    <property type="term" value="P:lipid translocation"/>
    <property type="evidence" value="ECO:0007669"/>
    <property type="project" value="TreeGrafter"/>
</dbReference>
<dbReference type="Pfam" id="PF03023">
    <property type="entry name" value="MurJ"/>
    <property type="match status" value="1"/>
</dbReference>
<evidence type="ECO:0000256" key="5">
    <source>
        <dbReference type="ARBA" id="ARBA00022984"/>
    </source>
</evidence>
<keyword evidence="6 10" id="KW-1133">Transmembrane helix</keyword>
<keyword evidence="2 10" id="KW-1003">Cell membrane</keyword>
<feature type="transmembrane region" description="Helical" evidence="10">
    <location>
        <begin position="134"/>
        <end position="158"/>
    </location>
</feature>
<name>A0A4D6YAH2_BUCMH</name>
<keyword evidence="10 11" id="KW-0961">Cell wall biogenesis/degradation</keyword>
<proteinExistence type="inferred from homology"/>
<evidence type="ECO:0000256" key="3">
    <source>
        <dbReference type="ARBA" id="ARBA00022692"/>
    </source>
</evidence>
<dbReference type="PANTHER" id="PTHR47019">
    <property type="entry name" value="LIPID II FLIPPASE MURJ"/>
    <property type="match status" value="1"/>
</dbReference>
<keyword evidence="3 10" id="KW-0812">Transmembrane</keyword>
<feature type="transmembrane region" description="Helical" evidence="10">
    <location>
        <begin position="271"/>
        <end position="292"/>
    </location>
</feature>
<evidence type="ECO:0000313" key="13">
    <source>
        <dbReference type="Proteomes" id="UP000298566"/>
    </source>
</evidence>
<keyword evidence="7 10" id="KW-0472">Membrane</keyword>
<accession>A0A4D6YAH2</accession>
<feature type="transmembrane region" description="Helical" evidence="10">
    <location>
        <begin position="313"/>
        <end position="340"/>
    </location>
</feature>
<dbReference type="InterPro" id="IPR051050">
    <property type="entry name" value="Lipid_II_flippase_MurJ/MviN"/>
</dbReference>
<dbReference type="UniPathway" id="UPA00219"/>
<dbReference type="CDD" id="cd13123">
    <property type="entry name" value="MATE_MurJ_like"/>
    <property type="match status" value="1"/>
</dbReference>
<dbReference type="RefSeq" id="WP_158336531.1">
    <property type="nucleotide sequence ID" value="NZ_CP033004.1"/>
</dbReference>
<evidence type="ECO:0000256" key="4">
    <source>
        <dbReference type="ARBA" id="ARBA00022960"/>
    </source>
</evidence>
<evidence type="ECO:0000256" key="6">
    <source>
        <dbReference type="ARBA" id="ARBA00022989"/>
    </source>
</evidence>
<sequence length="514" mass="58809">MNILRSLISLSIMTFVSRILGLIRDVLIAYTFGASGLTDSFFLAFRIPNLFRRIFAEGFFSQIFIPTLLKYKNFNNIKLVQNFISNILGFMIVLLGIFTILGVYYSPQIISIIAPGISARSYELSLTIELLRIVFPYIFFISLGSLVGSILNSWNYFFIPSFSPVLLNINMILFILFFSSYFETSIFSLAWAVLSGGFIQFIYQIPFLKKINMLVLPKLNINNIGFRKILNKMNTIIIGVSTSQISVILNTIFASFLVTGSMSWIYYSDRLVEFISGIFGVSLGTLILPLLSNSMNNLNKDEYSKLLNWALKIGCLVSIPCSFSLAILSKTIIIVLFQYGNFSDFDVIMTKNILVLYSVGLIPLILIKIILPGFYSNKDFYSPGVISIFILIITQLMNFIFLPYFRHNSFSLSISFAAWINFILLYWFLFNKKIFFPEPGWFVFLFKIFIAALIMTSFLYLSINIFTKWNVGTILFKSCQLVFICILSGILYLLTLFLLGFRLSNFSFFISKHK</sequence>
<evidence type="ECO:0000256" key="1">
    <source>
        <dbReference type="ARBA" id="ARBA00004651"/>
    </source>
</evidence>
<dbReference type="GO" id="GO:0009252">
    <property type="term" value="P:peptidoglycan biosynthetic process"/>
    <property type="evidence" value="ECO:0007669"/>
    <property type="project" value="UniProtKB-UniRule"/>
</dbReference>
<keyword evidence="5 10" id="KW-0573">Peptidoglycan synthesis</keyword>
<evidence type="ECO:0000256" key="11">
    <source>
        <dbReference type="PIRNR" id="PIRNR002869"/>
    </source>
</evidence>
<feature type="transmembrane region" description="Helical" evidence="10">
    <location>
        <begin position="165"/>
        <end position="182"/>
    </location>
</feature>
<dbReference type="OrthoDB" id="9816572at2"/>
<dbReference type="InterPro" id="IPR004268">
    <property type="entry name" value="MurJ"/>
</dbReference>
<evidence type="ECO:0000313" key="12">
    <source>
        <dbReference type="EMBL" id="QCI23331.1"/>
    </source>
</evidence>
<dbReference type="AlphaFoldDB" id="A0A4D6YAH2"/>
<comment type="pathway">
    <text evidence="10">Cell wall biogenesis; peptidoglycan biosynthesis.</text>
</comment>